<evidence type="ECO:0000313" key="2">
    <source>
        <dbReference type="Proteomes" id="UP000721861"/>
    </source>
</evidence>
<dbReference type="NCBIfam" id="NF047658">
    <property type="entry name" value="HYC_CC_PP"/>
    <property type="match status" value="1"/>
</dbReference>
<dbReference type="EMBL" id="JAGUCN010000017">
    <property type="protein sequence ID" value="MBS2212662.1"/>
    <property type="molecule type" value="Genomic_DNA"/>
</dbReference>
<accession>A0ABS5KCV7</accession>
<reference evidence="1 2" key="1">
    <citation type="journal article" date="2014" name="Int. J. Syst. Evol. Microbiol.">
        <title>Carboxylicivirga gen. nov. in the family Marinilabiliaceae with two novel species, Carboxylicivirga mesophila sp. nov. and Carboxylicivirga taeanensis sp. nov., and reclassification of Cytophaga fermentans as Saccharicrinis fermentans gen. nov., comb. nov.</title>
        <authorList>
            <person name="Yang S.H."/>
            <person name="Seo H.S."/>
            <person name="Woo J.H."/>
            <person name="Oh H.M."/>
            <person name="Jang H."/>
            <person name="Lee J.H."/>
            <person name="Kim S.J."/>
            <person name="Kwon K.K."/>
        </authorList>
    </citation>
    <scope>NUCLEOTIDE SEQUENCE [LARGE SCALE GENOMIC DNA]</scope>
    <source>
        <strain evidence="1 2">JCM 18290</strain>
    </source>
</reference>
<dbReference type="RefSeq" id="WP_212229434.1">
    <property type="nucleotide sequence ID" value="NZ_JAGUCN010000017.1"/>
</dbReference>
<comment type="caution">
    <text evidence="1">The sequence shown here is derived from an EMBL/GenBank/DDBJ whole genome shotgun (WGS) entry which is preliminary data.</text>
</comment>
<dbReference type="Pfam" id="PF26622">
    <property type="entry name" value="DUF8199"/>
    <property type="match status" value="1"/>
</dbReference>
<evidence type="ECO:0000313" key="1">
    <source>
        <dbReference type="EMBL" id="MBS2212662.1"/>
    </source>
</evidence>
<dbReference type="InterPro" id="IPR058060">
    <property type="entry name" value="HYC_CC_PP"/>
</dbReference>
<name>A0ABS5KCV7_9BACT</name>
<dbReference type="InterPro" id="IPR058512">
    <property type="entry name" value="DUF8199"/>
</dbReference>
<gene>
    <name evidence="1" type="ORF">KEM09_14685</name>
</gene>
<dbReference type="Proteomes" id="UP000721861">
    <property type="component" value="Unassembled WGS sequence"/>
</dbReference>
<proteinExistence type="predicted"/>
<protein>
    <submittedName>
        <fullName evidence="1">Uncharacterized protein</fullName>
    </submittedName>
</protein>
<organism evidence="1 2">
    <name type="scientific">Carboxylicivirga mesophila</name>
    <dbReference type="NCBI Taxonomy" id="1166478"/>
    <lineage>
        <taxon>Bacteria</taxon>
        <taxon>Pseudomonadati</taxon>
        <taxon>Bacteroidota</taxon>
        <taxon>Bacteroidia</taxon>
        <taxon>Marinilabiliales</taxon>
        <taxon>Marinilabiliaceae</taxon>
        <taxon>Carboxylicivirga</taxon>
    </lineage>
</organism>
<keyword evidence="2" id="KW-1185">Reference proteome</keyword>
<sequence>MLKKVSHIVMVLLLLVATTGLTVSKHFCQGSLVDVNIFGGTKTCCDDNETSECCDNEFSHFELDENFVIAANDIELQEVTLELLFPFIHSIVINEVERLDIKLVSFNPPPPQEVLDFLSDIQVYRL</sequence>